<keyword evidence="8" id="KW-1185">Reference proteome</keyword>
<evidence type="ECO:0000256" key="1">
    <source>
        <dbReference type="ARBA" id="ARBA00022722"/>
    </source>
</evidence>
<dbReference type="NCBIfam" id="TIGR00632">
    <property type="entry name" value="vsr"/>
    <property type="match status" value="1"/>
</dbReference>
<keyword evidence="2 6" id="KW-0255">Endonuclease</keyword>
<name>A0ABT9XXT2_9BACI</name>
<comment type="function">
    <text evidence="6">May nick specific sequences that contain T:G mispairs resulting from m5C-deamination.</text>
</comment>
<protein>
    <recommendedName>
        <fullName evidence="6">Very short patch repair endonuclease</fullName>
        <ecNumber evidence="6">3.1.-.-</ecNumber>
    </recommendedName>
</protein>
<keyword evidence="4 6" id="KW-0378">Hydrolase</keyword>
<evidence type="ECO:0000256" key="3">
    <source>
        <dbReference type="ARBA" id="ARBA00022763"/>
    </source>
</evidence>
<comment type="caution">
    <text evidence="7">The sequence shown here is derived from an EMBL/GenBank/DDBJ whole genome shotgun (WGS) entry which is preliminary data.</text>
</comment>
<dbReference type="InterPro" id="IPR004603">
    <property type="entry name" value="DNA_mismatch_endonuc_vsr"/>
</dbReference>
<keyword evidence="3 6" id="KW-0227">DNA damage</keyword>
<dbReference type="Proteomes" id="UP001224122">
    <property type="component" value="Unassembled WGS sequence"/>
</dbReference>
<dbReference type="RefSeq" id="WP_307410182.1">
    <property type="nucleotide sequence ID" value="NZ_JAUSTW010000006.1"/>
</dbReference>
<dbReference type="InterPro" id="IPR011335">
    <property type="entry name" value="Restrct_endonuc-II-like"/>
</dbReference>
<dbReference type="Gene3D" id="3.40.960.10">
    <property type="entry name" value="VSR Endonuclease"/>
    <property type="match status" value="1"/>
</dbReference>
<evidence type="ECO:0000256" key="4">
    <source>
        <dbReference type="ARBA" id="ARBA00022801"/>
    </source>
</evidence>
<evidence type="ECO:0000256" key="6">
    <source>
        <dbReference type="PIRNR" id="PIRNR018267"/>
    </source>
</evidence>
<dbReference type="EC" id="3.1.-.-" evidence="6"/>
<reference evidence="7 8" key="1">
    <citation type="submission" date="2023-07" db="EMBL/GenBank/DDBJ databases">
        <title>Genomic Encyclopedia of Type Strains, Phase IV (KMG-IV): sequencing the most valuable type-strain genomes for metagenomic binning, comparative biology and taxonomic classification.</title>
        <authorList>
            <person name="Goeker M."/>
        </authorList>
    </citation>
    <scope>NUCLEOTIDE SEQUENCE [LARGE SCALE GENOMIC DNA]</scope>
    <source>
        <strain evidence="7 8">DSM 27594</strain>
    </source>
</reference>
<evidence type="ECO:0000313" key="8">
    <source>
        <dbReference type="Proteomes" id="UP001224122"/>
    </source>
</evidence>
<dbReference type="PIRSF" id="PIRSF018267">
    <property type="entry name" value="VSR_endonuc"/>
    <property type="match status" value="1"/>
</dbReference>
<dbReference type="GO" id="GO:0004519">
    <property type="term" value="F:endonuclease activity"/>
    <property type="evidence" value="ECO:0007669"/>
    <property type="project" value="UniProtKB-KW"/>
</dbReference>
<dbReference type="GO" id="GO:0016787">
    <property type="term" value="F:hydrolase activity"/>
    <property type="evidence" value="ECO:0007669"/>
    <property type="project" value="UniProtKB-KW"/>
</dbReference>
<organism evidence="7 8">
    <name type="scientific">Neobacillus ginsengisoli</name>
    <dbReference type="NCBI Taxonomy" id="904295"/>
    <lineage>
        <taxon>Bacteria</taxon>
        <taxon>Bacillati</taxon>
        <taxon>Bacillota</taxon>
        <taxon>Bacilli</taxon>
        <taxon>Bacillales</taxon>
        <taxon>Bacillaceae</taxon>
        <taxon>Neobacillus</taxon>
    </lineage>
</organism>
<dbReference type="CDD" id="cd00221">
    <property type="entry name" value="Vsr"/>
    <property type="match status" value="1"/>
</dbReference>
<accession>A0ABT9XXT2</accession>
<evidence type="ECO:0000256" key="2">
    <source>
        <dbReference type="ARBA" id="ARBA00022759"/>
    </source>
</evidence>
<comment type="similarity">
    <text evidence="6">Belongs to the vsr family.</text>
</comment>
<dbReference type="EMBL" id="JAUSTW010000006">
    <property type="protein sequence ID" value="MDQ0200380.1"/>
    <property type="molecule type" value="Genomic_DNA"/>
</dbReference>
<dbReference type="Pfam" id="PF03852">
    <property type="entry name" value="Vsr"/>
    <property type="match status" value="1"/>
</dbReference>
<proteinExistence type="inferred from homology"/>
<gene>
    <name evidence="7" type="ORF">J2S10_003569</name>
</gene>
<sequence>MADRLTKEQRSRNMKAVKAQSSLENKITKELWKRGFRFRKNVKNLFGKPDISLKRYKIVIFIDSCFWHCCPIHGTMPKSNIDFWEKKLGRNIERDLEVNNYYIEKGWNILRLWEHEFKEDFDGTIQTIVDFILQNKGKIDQILKRTT</sequence>
<keyword evidence="5 6" id="KW-0234">DNA repair</keyword>
<evidence type="ECO:0000313" key="7">
    <source>
        <dbReference type="EMBL" id="MDQ0200380.1"/>
    </source>
</evidence>
<dbReference type="SUPFAM" id="SSF52980">
    <property type="entry name" value="Restriction endonuclease-like"/>
    <property type="match status" value="1"/>
</dbReference>
<evidence type="ECO:0000256" key="5">
    <source>
        <dbReference type="ARBA" id="ARBA00023204"/>
    </source>
</evidence>
<keyword evidence="1 6" id="KW-0540">Nuclease</keyword>